<keyword evidence="2 4" id="KW-1133">Transmembrane helix</keyword>
<comment type="caution">
    <text evidence="5">The sequence shown here is derived from an EMBL/GenBank/DDBJ whole genome shotgun (WGS) entry which is preliminary data.</text>
</comment>
<keyword evidence="3 4" id="KW-0472">Membrane</keyword>
<dbReference type="EMBL" id="FCOX02000080">
    <property type="protein sequence ID" value="SAL05400.1"/>
    <property type="molecule type" value="Genomic_DNA"/>
</dbReference>
<dbReference type="AlphaFoldDB" id="A0A158EFA7"/>
<keyword evidence="6" id="KW-1185">Reference proteome</keyword>
<dbReference type="InterPro" id="IPR036259">
    <property type="entry name" value="MFS_trans_sf"/>
</dbReference>
<feature type="transmembrane region" description="Helical" evidence="4">
    <location>
        <begin position="349"/>
        <end position="370"/>
    </location>
</feature>
<feature type="transmembrane region" description="Helical" evidence="4">
    <location>
        <begin position="282"/>
        <end position="307"/>
    </location>
</feature>
<dbReference type="Gene3D" id="1.20.1250.20">
    <property type="entry name" value="MFS general substrate transporter like domains"/>
    <property type="match status" value="2"/>
</dbReference>
<keyword evidence="1 4" id="KW-0812">Transmembrane</keyword>
<evidence type="ECO:0000256" key="3">
    <source>
        <dbReference type="ARBA" id="ARBA00023136"/>
    </source>
</evidence>
<accession>A0A158EFA7</accession>
<organism evidence="5 6">
    <name type="scientific">Caballeronia calidae</name>
    <dbReference type="NCBI Taxonomy" id="1777139"/>
    <lineage>
        <taxon>Bacteria</taxon>
        <taxon>Pseudomonadati</taxon>
        <taxon>Pseudomonadota</taxon>
        <taxon>Betaproteobacteria</taxon>
        <taxon>Burkholderiales</taxon>
        <taxon>Burkholderiaceae</taxon>
        <taxon>Caballeronia</taxon>
    </lineage>
</organism>
<dbReference type="SUPFAM" id="SSF103473">
    <property type="entry name" value="MFS general substrate transporter"/>
    <property type="match status" value="1"/>
</dbReference>
<dbReference type="OrthoDB" id="9812574at2"/>
<dbReference type="InterPro" id="IPR011701">
    <property type="entry name" value="MFS"/>
</dbReference>
<evidence type="ECO:0000256" key="2">
    <source>
        <dbReference type="ARBA" id="ARBA00022989"/>
    </source>
</evidence>
<feature type="transmembrane region" description="Helical" evidence="4">
    <location>
        <begin position="376"/>
        <end position="395"/>
    </location>
</feature>
<reference evidence="5" key="1">
    <citation type="submission" date="2016-01" db="EMBL/GenBank/DDBJ databases">
        <authorList>
            <person name="Peeters C."/>
        </authorList>
    </citation>
    <scope>NUCLEOTIDE SEQUENCE</scope>
    <source>
        <strain evidence="5">LMG 29321</strain>
    </source>
</reference>
<evidence type="ECO:0000313" key="6">
    <source>
        <dbReference type="Proteomes" id="UP000071859"/>
    </source>
</evidence>
<feature type="transmembrane region" description="Helical" evidence="4">
    <location>
        <begin position="12"/>
        <end position="34"/>
    </location>
</feature>
<proteinExistence type="predicted"/>
<feature type="transmembrane region" description="Helical" evidence="4">
    <location>
        <begin position="256"/>
        <end position="275"/>
    </location>
</feature>
<dbReference type="PANTHER" id="PTHR23539:SF1">
    <property type="entry name" value="MAJOR FACILITATOR SUPERFAMILY (MFS) PROFILE DOMAIN-CONTAINING PROTEIN"/>
    <property type="match status" value="1"/>
</dbReference>
<sequence>MQIHNVKATRPLLAVSFFAADVQAGVGPFLGIYLQSHGWTPDRIGTVLTIGGIVGMLVTTPAGALVDATSHRRAVVAIASALSIVAAIIIWMWQGLWPVTLSQIATAAAGATMGPALAGLTLGIVGRQNFDRQYGRNQVANHAGNIAAALLSGWLGAWLGIPYIFALTAAFGAGCIFAALWIPPGSVHRHFARGIAKEDNDDPSDIHADAMRVLLRSRPLLVLAGALAAFNLGNSAMLPLYSLAVASAHTADPSHVTAANIVISQVVMLIAAAYASRAIRRWGFWWIIFVTLATLPLRAVTAAWIAPSWGIVPVQVFDGIGAGLQTVAVPALVVHLLHGSGRVNLGQGAVLGVQAAGACFSPMLGGWLAHLYGYPAAFMALGSLSIVSLAIWVGYGRQVRDACDSRRDELGKLADVDSSTLLP</sequence>
<dbReference type="Proteomes" id="UP000071859">
    <property type="component" value="Unassembled WGS sequence"/>
</dbReference>
<evidence type="ECO:0000313" key="5">
    <source>
        <dbReference type="EMBL" id="SAL05400.1"/>
    </source>
</evidence>
<feature type="transmembrane region" description="Helical" evidence="4">
    <location>
        <begin position="319"/>
        <end position="337"/>
    </location>
</feature>
<dbReference type="Pfam" id="PF07690">
    <property type="entry name" value="MFS_1"/>
    <property type="match status" value="1"/>
</dbReference>
<feature type="transmembrane region" description="Helical" evidence="4">
    <location>
        <begin position="73"/>
        <end position="93"/>
    </location>
</feature>
<name>A0A158EFA7_9BURK</name>
<feature type="transmembrane region" description="Helical" evidence="4">
    <location>
        <begin position="139"/>
        <end position="157"/>
    </location>
</feature>
<protein>
    <submittedName>
        <fullName evidence="5">Major facilitator transporter</fullName>
    </submittedName>
</protein>
<evidence type="ECO:0000256" key="4">
    <source>
        <dbReference type="SAM" id="Phobius"/>
    </source>
</evidence>
<evidence type="ECO:0000256" key="1">
    <source>
        <dbReference type="ARBA" id="ARBA00022692"/>
    </source>
</evidence>
<feature type="transmembrane region" description="Helical" evidence="4">
    <location>
        <begin position="46"/>
        <end position="66"/>
    </location>
</feature>
<dbReference type="GO" id="GO:0022857">
    <property type="term" value="F:transmembrane transporter activity"/>
    <property type="evidence" value="ECO:0007669"/>
    <property type="project" value="InterPro"/>
</dbReference>
<dbReference type="RefSeq" id="WP_062611602.1">
    <property type="nucleotide sequence ID" value="NZ_FCOX02000080.1"/>
</dbReference>
<dbReference type="PANTHER" id="PTHR23539">
    <property type="entry name" value="MFS TRANSPORTER"/>
    <property type="match status" value="1"/>
</dbReference>
<feature type="transmembrane region" description="Helical" evidence="4">
    <location>
        <begin position="105"/>
        <end position="127"/>
    </location>
</feature>
<feature type="transmembrane region" description="Helical" evidence="4">
    <location>
        <begin position="163"/>
        <end position="183"/>
    </location>
</feature>
<gene>
    <name evidence="5" type="ORF">AWB78_07476</name>
</gene>
<feature type="transmembrane region" description="Helical" evidence="4">
    <location>
        <begin position="220"/>
        <end position="244"/>
    </location>
</feature>